<comment type="caution">
    <text evidence="1">The sequence shown here is derived from an EMBL/GenBank/DDBJ whole genome shotgun (WGS) entry which is preliminary data.</text>
</comment>
<protein>
    <submittedName>
        <fullName evidence="1">Uncharacterized protein</fullName>
    </submittedName>
</protein>
<evidence type="ECO:0000313" key="2">
    <source>
        <dbReference type="Proteomes" id="UP000034588"/>
    </source>
</evidence>
<dbReference type="EMBL" id="LCQD01000002">
    <property type="protein sequence ID" value="KKW13324.1"/>
    <property type="molecule type" value="Genomic_DNA"/>
</dbReference>
<organism evidence="1 2">
    <name type="scientific">Candidatus Gottesmanbacteria bacterium GW2011_GWB1_49_7</name>
    <dbReference type="NCBI Taxonomy" id="1618448"/>
    <lineage>
        <taxon>Bacteria</taxon>
        <taxon>Candidatus Gottesmaniibacteriota</taxon>
    </lineage>
</organism>
<dbReference type="Proteomes" id="UP000034588">
    <property type="component" value="Unassembled WGS sequence"/>
</dbReference>
<accession>A0A0G1Z3F9</accession>
<gene>
    <name evidence="1" type="ORF">UY48_C0002G0015</name>
</gene>
<name>A0A0G1Z3F9_9BACT</name>
<evidence type="ECO:0000313" key="1">
    <source>
        <dbReference type="EMBL" id="KKW13324.1"/>
    </source>
</evidence>
<proteinExistence type="predicted"/>
<reference evidence="1 2" key="1">
    <citation type="journal article" date="2015" name="Nature">
        <title>rRNA introns, odd ribosomes, and small enigmatic genomes across a large radiation of phyla.</title>
        <authorList>
            <person name="Brown C.T."/>
            <person name="Hug L.A."/>
            <person name="Thomas B.C."/>
            <person name="Sharon I."/>
            <person name="Castelle C.J."/>
            <person name="Singh A."/>
            <person name="Wilkins M.J."/>
            <person name="Williams K.H."/>
            <person name="Banfield J.F."/>
        </authorList>
    </citation>
    <scope>NUCLEOTIDE SEQUENCE [LARGE SCALE GENOMIC DNA]</scope>
</reference>
<sequence length="70" mass="7665">MSITDLPIPVITICVDGKLWQFTLRETTALECDLCAGPLNGLAYHLIPKGLLVCIPCIKEVQAELLEETP</sequence>
<dbReference type="AlphaFoldDB" id="A0A0G1Z3F9"/>